<feature type="region of interest" description="Disordered" evidence="10">
    <location>
        <begin position="428"/>
        <end position="481"/>
    </location>
</feature>
<evidence type="ECO:0000256" key="4">
    <source>
        <dbReference type="ARBA" id="ARBA00022741"/>
    </source>
</evidence>
<feature type="compositionally biased region" description="Acidic residues" evidence="10">
    <location>
        <begin position="900"/>
        <end position="910"/>
    </location>
</feature>
<dbReference type="GO" id="GO:0005524">
    <property type="term" value="F:ATP binding"/>
    <property type="evidence" value="ECO:0007669"/>
    <property type="project" value="UniProtKB-KW"/>
</dbReference>
<feature type="region of interest" description="Disordered" evidence="10">
    <location>
        <begin position="763"/>
        <end position="787"/>
    </location>
</feature>
<dbReference type="SUPFAM" id="SSF52540">
    <property type="entry name" value="P-loop containing nucleoside triphosphate hydrolases"/>
    <property type="match status" value="1"/>
</dbReference>
<feature type="region of interest" description="Disordered" evidence="10">
    <location>
        <begin position="1458"/>
        <end position="1530"/>
    </location>
</feature>
<proteinExistence type="inferred from homology"/>
<feature type="compositionally biased region" description="Gly residues" evidence="10">
    <location>
        <begin position="328"/>
        <end position="340"/>
    </location>
</feature>
<dbReference type="Pfam" id="PF00004">
    <property type="entry name" value="AAA"/>
    <property type="match status" value="1"/>
</dbReference>
<feature type="compositionally biased region" description="Low complexity" evidence="10">
    <location>
        <begin position="1338"/>
        <end position="1350"/>
    </location>
</feature>
<feature type="compositionally biased region" description="Gly residues" evidence="10">
    <location>
        <begin position="367"/>
        <end position="393"/>
    </location>
</feature>
<evidence type="ECO:0000256" key="3">
    <source>
        <dbReference type="ARBA" id="ARBA00022705"/>
    </source>
</evidence>
<feature type="compositionally biased region" description="Gly residues" evidence="10">
    <location>
        <begin position="1318"/>
        <end position="1337"/>
    </location>
</feature>
<feature type="compositionally biased region" description="Gly residues" evidence="10">
    <location>
        <begin position="1352"/>
        <end position="1370"/>
    </location>
</feature>
<feature type="compositionally biased region" description="Low complexity" evidence="10">
    <location>
        <begin position="449"/>
        <end position="464"/>
    </location>
</feature>
<comment type="subcellular location">
    <subcellularLocation>
        <location evidence="1">Nucleus</location>
    </subcellularLocation>
</comment>
<feature type="compositionally biased region" description="Low complexity" evidence="10">
    <location>
        <begin position="354"/>
        <end position="366"/>
    </location>
</feature>
<comment type="similarity">
    <text evidence="9">Belongs to the activator 1 small subunits family. CTF18 subfamily.</text>
</comment>
<dbReference type="OrthoDB" id="2195431at2759"/>
<keyword evidence="6" id="KW-0238">DNA-binding</keyword>
<keyword evidence="3" id="KW-0235">DNA replication</keyword>
<dbReference type="PANTHER" id="PTHR46765">
    <property type="entry name" value="P-LOOP CONTAINING NUCLEOSIDE TRIPHOSPHATE HYDROLASES SUPERFAMILY PROTEIN"/>
    <property type="match status" value="1"/>
</dbReference>
<evidence type="ECO:0000256" key="7">
    <source>
        <dbReference type="ARBA" id="ARBA00023242"/>
    </source>
</evidence>
<keyword evidence="13" id="KW-1185">Reference proteome</keyword>
<feature type="compositionally biased region" description="Gly residues" evidence="10">
    <location>
        <begin position="271"/>
        <end position="296"/>
    </location>
</feature>
<feature type="region of interest" description="Disordered" evidence="10">
    <location>
        <begin position="321"/>
        <end position="397"/>
    </location>
</feature>
<feature type="region of interest" description="Disordered" evidence="10">
    <location>
        <begin position="646"/>
        <end position="725"/>
    </location>
</feature>
<evidence type="ECO:0000313" key="12">
    <source>
        <dbReference type="EMBL" id="KAG2490909.1"/>
    </source>
</evidence>
<feature type="region of interest" description="Disordered" evidence="10">
    <location>
        <begin position="578"/>
        <end position="610"/>
    </location>
</feature>
<dbReference type="GO" id="GO:0016887">
    <property type="term" value="F:ATP hydrolysis activity"/>
    <property type="evidence" value="ECO:0007669"/>
    <property type="project" value="InterPro"/>
</dbReference>
<feature type="region of interest" description="Disordered" evidence="10">
    <location>
        <begin position="246"/>
        <end position="297"/>
    </location>
</feature>
<reference evidence="12" key="1">
    <citation type="journal article" date="2020" name="bioRxiv">
        <title>Comparative genomics of Chlamydomonas.</title>
        <authorList>
            <person name="Craig R.J."/>
            <person name="Hasan A.R."/>
            <person name="Ness R.W."/>
            <person name="Keightley P.D."/>
        </authorList>
    </citation>
    <scope>NUCLEOTIDE SEQUENCE</scope>
    <source>
        <strain evidence="12">CCAP 11/70</strain>
    </source>
</reference>
<dbReference type="CDD" id="cd18140">
    <property type="entry name" value="HLD_clamp_RFC"/>
    <property type="match status" value="1"/>
</dbReference>
<feature type="compositionally biased region" description="Pro residues" evidence="10">
    <location>
        <begin position="539"/>
        <end position="548"/>
    </location>
</feature>
<feature type="compositionally biased region" description="Low complexity" evidence="10">
    <location>
        <begin position="100"/>
        <end position="110"/>
    </location>
</feature>
<evidence type="ECO:0000256" key="1">
    <source>
        <dbReference type="ARBA" id="ARBA00004123"/>
    </source>
</evidence>
<feature type="region of interest" description="Disordered" evidence="10">
    <location>
        <begin position="43"/>
        <end position="158"/>
    </location>
</feature>
<feature type="region of interest" description="Disordered" evidence="10">
    <location>
        <begin position="501"/>
        <end position="550"/>
    </location>
</feature>
<evidence type="ECO:0000256" key="9">
    <source>
        <dbReference type="ARBA" id="ARBA00043975"/>
    </source>
</evidence>
<comment type="subunit">
    <text evidence="2">Heterotetramer of subunits RFC2, RFC3, RFC4 and RFC5 that can form a complex with RFC1.</text>
</comment>
<dbReference type="SMART" id="SM00382">
    <property type="entry name" value="AAA"/>
    <property type="match status" value="1"/>
</dbReference>
<dbReference type="EMBL" id="JAEHOE010000058">
    <property type="protein sequence ID" value="KAG2490909.1"/>
    <property type="molecule type" value="Genomic_DNA"/>
</dbReference>
<dbReference type="InterPro" id="IPR003593">
    <property type="entry name" value="AAA+_ATPase"/>
</dbReference>
<dbReference type="InterPro" id="IPR053016">
    <property type="entry name" value="CTF18-RFC_complex"/>
</dbReference>
<dbReference type="GO" id="GO:0003677">
    <property type="term" value="F:DNA binding"/>
    <property type="evidence" value="ECO:0007669"/>
    <property type="project" value="UniProtKB-KW"/>
</dbReference>
<dbReference type="InterPro" id="IPR047854">
    <property type="entry name" value="RFC_lid"/>
</dbReference>
<feature type="domain" description="AAA+ ATPase" evidence="11">
    <location>
        <begin position="788"/>
        <end position="969"/>
    </location>
</feature>
<feature type="region of interest" description="Disordered" evidence="10">
    <location>
        <begin position="1318"/>
        <end position="1383"/>
    </location>
</feature>
<feature type="compositionally biased region" description="Low complexity" evidence="10">
    <location>
        <begin position="1516"/>
        <end position="1525"/>
    </location>
</feature>
<evidence type="ECO:0000313" key="13">
    <source>
        <dbReference type="Proteomes" id="UP000612055"/>
    </source>
</evidence>
<dbReference type="Gene3D" id="1.10.8.60">
    <property type="match status" value="1"/>
</dbReference>
<sequence>MDQPGSLPDAVDMLGILSGGSEVDASQMSQDLVNPSAALAVSDTFLVPESEPQPTDGSAPSVDYGRDRQDPRNSQLLGPSQSTDVVAATDLDAGTSQGQAAQPSSVADASPDADADDDAGAYPGSVAADADADATQPPSQWDSGDRGHPALDGSAAASDVQGGAAAAAAAVDGTDADADADAYGVGGSAVDGSEDIVGSAAGAGGGGGGGSMRFLDSQARDSFMRHLPLGSEPEGASLGLHAPWTESEAQEGAPGWGPEGFEGSEPLEDGSGLGAVGAGSEGPGAGTEGPVEGGTEGTEAAMSEDVVAGAGAAEALGSEAQPSALASGAGGGSAGPGATAGGSEPLTGAGLTHPPGTGVGSVPSGWGSYGGGAGGPGAGAGGSGGGGGGGGDDFGFEDDLEDYLAAQNQDPRQSYDDIMDYDDVMAELDEQPAGPGGGRSQSTVQQRSAAAAAATAGTNAAAAGPGPKRQRTEAGAAVPLRRGVPTMEELFGDDVEDVVGADVRPGAGQQGGRNQRPGGAPAAGQGQEEGEEGEEEAPAPLPARPYFPPQRMAANVTGGLAFPVTAVSGERVYCRLEDPPPSDAGISGAGAPAAAATAGSGRRRGGRSRDCLLDQPLPELLRILEERQLRAAVEVSELEELRRRQWADGGGAGGSGSGGGGMEGGEGEEGLTEEERAFAGMGPAGPAPWETPGGGAAAALAAEGRRRRRRSSAAGPGPDGSGSQLWVDKYAPRHFLSLLSDERTNREVALWVKDWDDTVFGRTVGAGGPTQGANKPRPAGPRKDTRPANKVILIGGPPGLGKTTLAHVVARHCGYHPYEINASDDRTAAALSTKISDAVQMTAVLGGGRPNLVIVDEIDGATGGSETGGAVAALLKLVRAGEGAAGGTNAAKPSKGAQDADSDGEDEAGEDGAGKRGGGAGGRKGGKGRGSGSLRPLCRPIICICNDLYAPALRPLRDVARVFQFAPPPSERLGGRLGQICAAEGLAAEPAALRLLVERTDRDVRACLNTLQFLARRARRGAGGKRTIEAADIEALNIASKDTTQSAMDMWGLLLSTANTGASRLRNTNSAAGRKRPLGGPGGAGGAGGGGEVVEVCNRLQDFGDYDLVLNGLHENLPRVRFMDVNLGRTAAAAEAMALADQLLRHCRRSGDFGTLRYVPPCLAKVRSLAAQSDRPRGLTWPRLGAEAARRASAAAQLVRSWASGTAGGGSGPAAVAADPSVLAAHGASNMLLEVAPALRALVSAPQLRAVAPHMMSPEEQAALRRAAGLMLHYGLRYALEPHPPPGLAPLQLPEVAATNSNAIILGITTEVQQGIQAGAGGQGGAAGGRGPGGWQRGPGQAQGQQPWGANGWSGGRGGRGGPGGPGGRGPYTNAPGRGYGGGGGGPGRGYGGGAGGGAAPSPAAAAAAAAAVRPVPLSPPIDTLHVYTAFAGAAAAGARTTVPHVVRQMISQATETEAIRRQAEARAAQWGEPAAAPTAAPAAAPADAGPQPLRPMAPPQLRQMAGRMPPGAGGKKSAAAGPEAGAKRKGVTWMDAFKQQASAKARGGGAARPAAAAGAEGAAAAAGAEGGAAGAAAGGGAGAGQQGGKLSFTVLYRFNEGYTNAVKRPLLVRELM</sequence>
<keyword evidence="7" id="KW-0539">Nucleus</keyword>
<feature type="compositionally biased region" description="Gly residues" evidence="10">
    <location>
        <begin position="915"/>
        <end position="931"/>
    </location>
</feature>
<dbReference type="PANTHER" id="PTHR46765:SF1">
    <property type="entry name" value="P-LOOP CONTAINING NUCLEOSIDE TRIPHOSPHATE HYDROLASES SUPERFAMILY PROTEIN"/>
    <property type="match status" value="1"/>
</dbReference>
<feature type="compositionally biased region" description="Gly residues" evidence="10">
    <location>
        <begin position="648"/>
        <end position="664"/>
    </location>
</feature>
<feature type="compositionally biased region" description="Low complexity" evidence="10">
    <location>
        <begin position="583"/>
        <end position="600"/>
    </location>
</feature>
<evidence type="ECO:0000256" key="10">
    <source>
        <dbReference type="SAM" id="MobiDB-lite"/>
    </source>
</evidence>
<feature type="region of interest" description="Disordered" evidence="10">
    <location>
        <begin position="884"/>
        <end position="932"/>
    </location>
</feature>
<keyword evidence="8" id="KW-0131">Cell cycle</keyword>
<feature type="compositionally biased region" description="Acidic residues" evidence="10">
    <location>
        <begin position="528"/>
        <end position="537"/>
    </location>
</feature>
<dbReference type="CDD" id="cd00009">
    <property type="entry name" value="AAA"/>
    <property type="match status" value="1"/>
</dbReference>
<feature type="compositionally biased region" description="Low complexity" evidence="10">
    <location>
        <begin position="120"/>
        <end position="129"/>
    </location>
</feature>
<name>A0A835Y4J9_9CHLO</name>
<keyword evidence="4" id="KW-0547">Nucleotide-binding</keyword>
<gene>
    <name evidence="12" type="ORF">HYH03_010822</name>
</gene>
<keyword evidence="5" id="KW-0067">ATP-binding</keyword>
<accession>A0A835Y4J9</accession>
<feature type="compositionally biased region" description="Polar residues" evidence="10">
    <location>
        <begin position="72"/>
        <end position="84"/>
    </location>
</feature>
<evidence type="ECO:0000256" key="8">
    <source>
        <dbReference type="ARBA" id="ARBA00023306"/>
    </source>
</evidence>
<dbReference type="Proteomes" id="UP000612055">
    <property type="component" value="Unassembled WGS sequence"/>
</dbReference>
<dbReference type="Gene3D" id="3.40.50.300">
    <property type="entry name" value="P-loop containing nucleotide triphosphate hydrolases"/>
    <property type="match status" value="1"/>
</dbReference>
<feature type="compositionally biased region" description="Low complexity" evidence="10">
    <location>
        <begin position="1466"/>
        <end position="1492"/>
    </location>
</feature>
<dbReference type="InterPro" id="IPR027417">
    <property type="entry name" value="P-loop_NTPase"/>
</dbReference>
<evidence type="ECO:0000256" key="2">
    <source>
        <dbReference type="ARBA" id="ARBA00011480"/>
    </source>
</evidence>
<protein>
    <recommendedName>
        <fullName evidence="11">AAA+ ATPase domain-containing protein</fullName>
    </recommendedName>
</protein>
<evidence type="ECO:0000259" key="11">
    <source>
        <dbReference type="SMART" id="SM00382"/>
    </source>
</evidence>
<feature type="compositionally biased region" description="Low complexity" evidence="10">
    <location>
        <begin position="501"/>
        <end position="526"/>
    </location>
</feature>
<evidence type="ECO:0000256" key="5">
    <source>
        <dbReference type="ARBA" id="ARBA00022840"/>
    </source>
</evidence>
<dbReference type="GO" id="GO:0005634">
    <property type="term" value="C:nucleus"/>
    <property type="evidence" value="ECO:0007669"/>
    <property type="project" value="UniProtKB-SubCell"/>
</dbReference>
<comment type="caution">
    <text evidence="12">The sequence shown here is derived from an EMBL/GenBank/DDBJ whole genome shotgun (WGS) entry which is preliminary data.</text>
</comment>
<dbReference type="GO" id="GO:0006260">
    <property type="term" value="P:DNA replication"/>
    <property type="evidence" value="ECO:0007669"/>
    <property type="project" value="UniProtKB-KW"/>
</dbReference>
<evidence type="ECO:0000256" key="6">
    <source>
        <dbReference type="ARBA" id="ARBA00023125"/>
    </source>
</evidence>
<organism evidence="12 13">
    <name type="scientific">Edaphochlamys debaryana</name>
    <dbReference type="NCBI Taxonomy" id="47281"/>
    <lineage>
        <taxon>Eukaryota</taxon>
        <taxon>Viridiplantae</taxon>
        <taxon>Chlorophyta</taxon>
        <taxon>core chlorophytes</taxon>
        <taxon>Chlorophyceae</taxon>
        <taxon>CS clade</taxon>
        <taxon>Chlamydomonadales</taxon>
        <taxon>Chlamydomonadales incertae sedis</taxon>
        <taxon>Edaphochlamys</taxon>
    </lineage>
</organism>
<dbReference type="InterPro" id="IPR003959">
    <property type="entry name" value="ATPase_AAA_core"/>
</dbReference>